<dbReference type="InterPro" id="IPR025110">
    <property type="entry name" value="AMP-bd_C"/>
</dbReference>
<proteinExistence type="predicted"/>
<keyword evidence="6" id="KW-1185">Reference proteome</keyword>
<dbReference type="NCBIfam" id="TIGR01733">
    <property type="entry name" value="AA-adenyl-dom"/>
    <property type="match status" value="1"/>
</dbReference>
<dbReference type="SMART" id="SM00823">
    <property type="entry name" value="PKS_PP"/>
    <property type="match status" value="1"/>
</dbReference>
<dbReference type="Pfam" id="PF00668">
    <property type="entry name" value="Condensation"/>
    <property type="match status" value="2"/>
</dbReference>
<dbReference type="PANTHER" id="PTHR45527:SF14">
    <property type="entry name" value="PLIPASTATIN SYNTHASE SUBUNIT B"/>
    <property type="match status" value="1"/>
</dbReference>
<dbReference type="RefSeq" id="WP_190422053.1">
    <property type="nucleotide sequence ID" value="NZ_JAMPKK010000004.1"/>
</dbReference>
<dbReference type="Gene3D" id="2.30.38.10">
    <property type="entry name" value="Luciferase, Domain 3"/>
    <property type="match status" value="1"/>
</dbReference>
<dbReference type="Gene3D" id="3.40.50.980">
    <property type="match status" value="2"/>
</dbReference>
<dbReference type="InterPro" id="IPR000873">
    <property type="entry name" value="AMP-dep_synth/lig_dom"/>
</dbReference>
<dbReference type="CDD" id="cd19531">
    <property type="entry name" value="LCL_NRPS-like"/>
    <property type="match status" value="1"/>
</dbReference>
<dbReference type="Pfam" id="PF00550">
    <property type="entry name" value="PP-binding"/>
    <property type="match status" value="1"/>
</dbReference>
<dbReference type="InterPro" id="IPR010071">
    <property type="entry name" value="AA_adenyl_dom"/>
</dbReference>
<dbReference type="InterPro" id="IPR045851">
    <property type="entry name" value="AMP-bd_C_sf"/>
</dbReference>
<evidence type="ECO:0000259" key="4">
    <source>
        <dbReference type="PROSITE" id="PS50075"/>
    </source>
</evidence>
<evidence type="ECO:0000256" key="2">
    <source>
        <dbReference type="ARBA" id="ARBA00022450"/>
    </source>
</evidence>
<dbReference type="Gene3D" id="1.10.1200.10">
    <property type="entry name" value="ACP-like"/>
    <property type="match status" value="1"/>
</dbReference>
<dbReference type="InterPro" id="IPR020806">
    <property type="entry name" value="PKS_PP-bd"/>
</dbReference>
<dbReference type="Gene3D" id="3.30.559.10">
    <property type="entry name" value="Chloramphenicol acetyltransferase-like domain"/>
    <property type="match status" value="2"/>
</dbReference>
<keyword evidence="2" id="KW-0596">Phosphopantetheine</keyword>
<dbReference type="InterPro" id="IPR020845">
    <property type="entry name" value="AMP-binding_CS"/>
</dbReference>
<comment type="caution">
    <text evidence="5">The sequence shown here is derived from an EMBL/GenBank/DDBJ whole genome shotgun (WGS) entry which is preliminary data.</text>
</comment>
<dbReference type="Pfam" id="PF00501">
    <property type="entry name" value="AMP-binding"/>
    <property type="match status" value="1"/>
</dbReference>
<dbReference type="Proteomes" id="UP001442494">
    <property type="component" value="Unassembled WGS sequence"/>
</dbReference>
<feature type="domain" description="Carrier" evidence="4">
    <location>
        <begin position="1028"/>
        <end position="1102"/>
    </location>
</feature>
<reference evidence="5 6" key="1">
    <citation type="submission" date="2022-04" db="EMBL/GenBank/DDBJ databases">
        <title>Positive selection, recombination, and allopatry shape intraspecific diversity of widespread and dominant cyanobacteria.</title>
        <authorList>
            <person name="Wei J."/>
            <person name="Shu W."/>
            <person name="Hu C."/>
        </authorList>
    </citation>
    <scope>NUCLEOTIDE SEQUENCE [LARGE SCALE GENOMIC DNA]</scope>
    <source>
        <strain evidence="5 6">GB2-A5</strain>
    </source>
</reference>
<dbReference type="EMBL" id="JAMPKK010000004">
    <property type="protein sequence ID" value="MEP0863494.1"/>
    <property type="molecule type" value="Genomic_DNA"/>
</dbReference>
<dbReference type="InterPro" id="IPR009081">
    <property type="entry name" value="PP-bd_ACP"/>
</dbReference>
<dbReference type="Gene3D" id="3.30.300.30">
    <property type="match status" value="1"/>
</dbReference>
<evidence type="ECO:0000313" key="5">
    <source>
        <dbReference type="EMBL" id="MEP0863494.1"/>
    </source>
</evidence>
<dbReference type="InterPro" id="IPR001242">
    <property type="entry name" value="Condensation_dom"/>
</dbReference>
<dbReference type="PROSITE" id="PS50075">
    <property type="entry name" value="CARRIER"/>
    <property type="match status" value="1"/>
</dbReference>
<dbReference type="SUPFAM" id="SSF47336">
    <property type="entry name" value="ACP-like"/>
    <property type="match status" value="1"/>
</dbReference>
<evidence type="ECO:0000313" key="6">
    <source>
        <dbReference type="Proteomes" id="UP001442494"/>
    </source>
</evidence>
<dbReference type="Gene3D" id="3.30.559.30">
    <property type="entry name" value="Nonribosomal peptide synthetase, condensation domain"/>
    <property type="match status" value="2"/>
</dbReference>
<gene>
    <name evidence="5" type="ORF">NDI37_03315</name>
</gene>
<name>A0ABV0JJ87_9CYAN</name>
<accession>A0ABV0JJ87</accession>
<keyword evidence="3" id="KW-0597">Phosphoprotein</keyword>
<dbReference type="SUPFAM" id="SSF56801">
    <property type="entry name" value="Acetyl-CoA synthetase-like"/>
    <property type="match status" value="1"/>
</dbReference>
<dbReference type="PANTHER" id="PTHR45527">
    <property type="entry name" value="NONRIBOSOMAL PEPTIDE SYNTHETASE"/>
    <property type="match status" value="1"/>
</dbReference>
<evidence type="ECO:0000256" key="3">
    <source>
        <dbReference type="ARBA" id="ARBA00022553"/>
    </source>
</evidence>
<dbReference type="PROSITE" id="PS00455">
    <property type="entry name" value="AMP_BINDING"/>
    <property type="match status" value="1"/>
</dbReference>
<dbReference type="InterPro" id="IPR036736">
    <property type="entry name" value="ACP-like_sf"/>
</dbReference>
<comment type="cofactor">
    <cofactor evidence="1">
        <name>pantetheine 4'-phosphate</name>
        <dbReference type="ChEBI" id="CHEBI:47942"/>
    </cofactor>
</comment>
<sequence length="1589" mass="179192">MTSWRGVLLMTTNDRLERLKNLSPEKRALVLKALREQAVRTEESKVIPRRDRQQPAVLSFSQQRLWFLDQLEPGRFTYNIPAAVLLLGSLNIAALEQSFNEAIQRHEVLRTTFATHQGQPIQVIAPSLKLTLPVVDLRHLAKSERDAEIQKQAMLEAQQPFDLGCEPLLRGTLLHLDEAEYVLLFTMHHIVSDGWSIGVLIRELAALYEVYVDGQPSPLPELPIQYADFAVWQRQWLQGEVLKTQLSYWKQQLRGNLPALQLPTDRPRSPVSTFRGASQSFVLPASLSEALKALSQRENVTLFMTLLAAFKALLYRYTRQDDILVGTPIANRNRAEIEGLIGFFVNTLVMRTDISGTPSFRELLGRVREVALGAYAHQDLPFEHLVEELQPERDLSYHPLFQVAFVLQNAPKEVLKLPNLSLSFLAVESAIAKFDLTLTMSFAEEGLIGSLEYNTDLFDATTIKRMLGNFQTMLAGIVANPEARISELPLLTEAERQQRLTRNQTLLVPPSLCLHQLFEAQVERSPDAIAVVFEDEQLTYRELNQRANKIAHYLQSLGVGAETLVGICVERSLYTVVGLLGILKAGGAYVPLDPAYPSERLAFMLENSQVPVLLTQQSLVEALPTSKAKVVCLDTWGIAQESDANPVTQTTTDNLAYVIYTSGSTGQPKGVLIPHGNVVRLFDAVQSWYQFSDRDVWTLFHSYAFDFSVWELWGALLFGGRLVVVPYWVSRSPELFYDLLCKQQVTVLNQTPSAFRQLIRAEELANPTQALSLRLVIFGGEALNLQSLKPWFDRHGDQFPQLVNMYGITETTVHVTYRLLTAADLNLVSGSVIGCPIPDLQIYILDSHQQPVPIGVPGEMYVGGAGLARGYLNRTDLTSERFISNPFKIHNPQSERLYKTGDLARYLANGDIEYLGRIDDQVKIRGFRIELGEIEAVLTQHPAVCEGLVVTQGENSGEQRLVAYVVPYPEQAITISELRSFLNQLPNYMIPAAFVLLEAIPLTPNGKVDRRALPTPVATPERDVAFVAGRNFVEQVLTEIWAQVLGVQSVGIHDNFFNLGGDSIRSIQVRTQAQKHGIDFSIEQLFRYQTIGELAQHANRTESSLPISETEPFSLISSADRLSLPENVEDAYPLAMLQMGMLFHSAYSQDSTLFHDIFSFHLQTPLDLQVLTAAIEQLLTRHPVLRTSFDLTNFSEPLQLVHRMVEIPVQIEDLRRLSPAEQEEAIASWMEAEKKQNFDWNCPPLLRFQVHRRGEATFQFTLSFHHVILDGWSVALLLTELFEQYFFLLGKEIAPPLPNEAIAFRNFVALQKNALRSEECKRYWIQKLSDSTKTTLPRTSVSQTNTEAVRVLEIPVSAEISQKLKQLTQVAAVPLKSVLVAAHLRAIATLSGQSDILTILSANGRPDSGSDRSLGLFLTPLPFRMKLSGGTWLDLIREAFAAERELLPFRWYPMAQIQKDLGRQQLFETCFNFTHFHVYQRLKSFTDLQVLDDMHFEMTDFALLADFGLNVNTSQIKLFLKCHTSELSQQQIEEIGHTYFQTLTTLANEPTESYQAHEHKKPSLLLKQEQIESTSLQKLKTAKRKAIRG</sequence>
<dbReference type="SUPFAM" id="SSF52777">
    <property type="entry name" value="CoA-dependent acyltransferases"/>
    <property type="match status" value="4"/>
</dbReference>
<protein>
    <submittedName>
        <fullName evidence="5">Non-ribosomal peptide synthetase</fullName>
    </submittedName>
</protein>
<dbReference type="CDD" id="cd17643">
    <property type="entry name" value="A_NRPS_Cytc1-like"/>
    <property type="match status" value="1"/>
</dbReference>
<evidence type="ECO:0000256" key="1">
    <source>
        <dbReference type="ARBA" id="ARBA00001957"/>
    </source>
</evidence>
<dbReference type="Pfam" id="PF13193">
    <property type="entry name" value="AMP-binding_C"/>
    <property type="match status" value="1"/>
</dbReference>
<dbReference type="InterPro" id="IPR023213">
    <property type="entry name" value="CAT-like_dom_sf"/>
</dbReference>
<organism evidence="5 6">
    <name type="scientific">Funiculus sociatus GB2-A5</name>
    <dbReference type="NCBI Taxonomy" id="2933946"/>
    <lineage>
        <taxon>Bacteria</taxon>
        <taxon>Bacillati</taxon>
        <taxon>Cyanobacteriota</taxon>
        <taxon>Cyanophyceae</taxon>
        <taxon>Coleofasciculales</taxon>
        <taxon>Coleofasciculaceae</taxon>
        <taxon>Funiculus</taxon>
    </lineage>
</organism>